<dbReference type="AlphaFoldDB" id="A0ABD6D857"/>
<dbReference type="EMBL" id="JBHUDM010000002">
    <property type="protein sequence ID" value="MFD1642459.1"/>
    <property type="molecule type" value="Genomic_DNA"/>
</dbReference>
<dbReference type="Proteomes" id="UP001597052">
    <property type="component" value="Unassembled WGS sequence"/>
</dbReference>
<sequence length="121" mass="13431">MDVQHYRNRVETAVLDAEYEPITDGSTDPFDPVWQKRTDDPTIGVTEDVVTVVDAAGFDPETLTETADEFRTLVTDITSSEPGGMENLFEGVIEEFSHRDDRTSWIVSAFVVGDSDDEAKA</sequence>
<feature type="non-terminal residue" evidence="1">
    <location>
        <position position="121"/>
    </location>
</feature>
<accession>A0ABD6D857</accession>
<comment type="caution">
    <text evidence="1">The sequence shown here is derived from an EMBL/GenBank/DDBJ whole genome shotgun (WGS) entry which is preliminary data.</text>
</comment>
<reference evidence="1 2" key="1">
    <citation type="journal article" date="2019" name="Int. J. Syst. Evol. Microbiol.">
        <title>The Global Catalogue of Microorganisms (GCM) 10K type strain sequencing project: providing services to taxonomists for standard genome sequencing and annotation.</title>
        <authorList>
            <consortium name="The Broad Institute Genomics Platform"/>
            <consortium name="The Broad Institute Genome Sequencing Center for Infectious Disease"/>
            <person name="Wu L."/>
            <person name="Ma J."/>
        </authorList>
    </citation>
    <scope>NUCLEOTIDE SEQUENCE [LARGE SCALE GENOMIC DNA]</scope>
    <source>
        <strain evidence="1 2">CGMCC 1.10593</strain>
    </source>
</reference>
<evidence type="ECO:0000313" key="2">
    <source>
        <dbReference type="Proteomes" id="UP001597052"/>
    </source>
</evidence>
<proteinExistence type="predicted"/>
<name>A0ABD6D857_9EURY</name>
<evidence type="ECO:0008006" key="3">
    <source>
        <dbReference type="Google" id="ProtNLM"/>
    </source>
</evidence>
<gene>
    <name evidence="1" type="ORF">ACFSBW_11300</name>
</gene>
<organism evidence="1 2">
    <name type="scientific">Halohasta litorea</name>
    <dbReference type="NCBI Taxonomy" id="869891"/>
    <lineage>
        <taxon>Archaea</taxon>
        <taxon>Methanobacteriati</taxon>
        <taxon>Methanobacteriota</taxon>
        <taxon>Stenosarchaea group</taxon>
        <taxon>Halobacteria</taxon>
        <taxon>Halobacteriales</taxon>
        <taxon>Haloferacaceae</taxon>
        <taxon>Halohasta</taxon>
    </lineage>
</organism>
<keyword evidence="2" id="KW-1185">Reference proteome</keyword>
<protein>
    <recommendedName>
        <fullName evidence="3">Halobacterial output domain-containing protein</fullName>
    </recommendedName>
</protein>
<evidence type="ECO:0000313" key="1">
    <source>
        <dbReference type="EMBL" id="MFD1642459.1"/>
    </source>
</evidence>